<sequence length="211" mass="24941">MNKDQLKICLENIDEYVRGQKRLERKNKILAQSNKLKTIQNQKNSTKIQEENITTKVKKQVKKSEKENQKKIQPENQHQVQKVIRPKSKIQQFLEEVHVKILPFNNICEQIERFFQFKNKVIEESAYHSNQPCIYEPICKTKSVKAIKTRASISPISTKQTVSIRNKQNKKNPLDFFSFNSKFKKLTLYQEDISDTCELVNGIRILYLNKQ</sequence>
<evidence type="ECO:0000313" key="3">
    <source>
        <dbReference type="Proteomes" id="UP000683925"/>
    </source>
</evidence>
<name>A0A8S1SGC8_PAROT</name>
<accession>A0A8S1SGC8</accession>
<reference evidence="2" key="1">
    <citation type="submission" date="2021-01" db="EMBL/GenBank/DDBJ databases">
        <authorList>
            <consortium name="Genoscope - CEA"/>
            <person name="William W."/>
        </authorList>
    </citation>
    <scope>NUCLEOTIDE SEQUENCE</scope>
</reference>
<protein>
    <submittedName>
        <fullName evidence="2">Uncharacterized protein</fullName>
    </submittedName>
</protein>
<keyword evidence="3" id="KW-1185">Reference proteome</keyword>
<feature type="compositionally biased region" description="Basic and acidic residues" evidence="1">
    <location>
        <begin position="62"/>
        <end position="73"/>
    </location>
</feature>
<dbReference type="Proteomes" id="UP000683925">
    <property type="component" value="Unassembled WGS sequence"/>
</dbReference>
<feature type="region of interest" description="Disordered" evidence="1">
    <location>
        <begin position="59"/>
        <end position="79"/>
    </location>
</feature>
<dbReference type="EMBL" id="CAJJDP010000008">
    <property type="protein sequence ID" value="CAD8138377.1"/>
    <property type="molecule type" value="Genomic_DNA"/>
</dbReference>
<evidence type="ECO:0000256" key="1">
    <source>
        <dbReference type="SAM" id="MobiDB-lite"/>
    </source>
</evidence>
<proteinExistence type="predicted"/>
<organism evidence="2 3">
    <name type="scientific">Paramecium octaurelia</name>
    <dbReference type="NCBI Taxonomy" id="43137"/>
    <lineage>
        <taxon>Eukaryota</taxon>
        <taxon>Sar</taxon>
        <taxon>Alveolata</taxon>
        <taxon>Ciliophora</taxon>
        <taxon>Intramacronucleata</taxon>
        <taxon>Oligohymenophorea</taxon>
        <taxon>Peniculida</taxon>
        <taxon>Parameciidae</taxon>
        <taxon>Paramecium</taxon>
    </lineage>
</organism>
<dbReference type="OMA" id="VIEESAY"/>
<dbReference type="AlphaFoldDB" id="A0A8S1SGC8"/>
<evidence type="ECO:0000313" key="2">
    <source>
        <dbReference type="EMBL" id="CAD8138377.1"/>
    </source>
</evidence>
<dbReference type="OrthoDB" id="305839at2759"/>
<comment type="caution">
    <text evidence="2">The sequence shown here is derived from an EMBL/GenBank/DDBJ whole genome shotgun (WGS) entry which is preliminary data.</text>
</comment>
<gene>
    <name evidence="2" type="ORF">POCTA_138.1.T0090349</name>
</gene>